<dbReference type="AlphaFoldDB" id="M6QD23"/>
<evidence type="ECO:0000313" key="2">
    <source>
        <dbReference type="EMBL" id="EMN90493.1"/>
    </source>
</evidence>
<gene>
    <name evidence="2" type="ORF">LEP1GSC108_2827</name>
</gene>
<evidence type="ECO:0000313" key="3">
    <source>
        <dbReference type="Proteomes" id="UP000012118"/>
    </source>
</evidence>
<name>M6QD23_9LEPT</name>
<evidence type="ECO:0000256" key="1">
    <source>
        <dbReference type="SAM" id="MobiDB-lite"/>
    </source>
</evidence>
<dbReference type="Proteomes" id="UP000012118">
    <property type="component" value="Unassembled WGS sequence"/>
</dbReference>
<keyword evidence="3" id="KW-1185">Reference proteome</keyword>
<reference evidence="2 3" key="1">
    <citation type="submission" date="2013-01" db="EMBL/GenBank/DDBJ databases">
        <authorList>
            <person name="Harkins D.M."/>
            <person name="Durkin A.S."/>
            <person name="Brinkac L.M."/>
            <person name="Haft D.H."/>
            <person name="Selengut J.D."/>
            <person name="Sanka R."/>
            <person name="DePew J."/>
            <person name="Purushe J."/>
            <person name="Chanthongthip A."/>
            <person name="Lattana O."/>
            <person name="Phetsouvanh R."/>
            <person name="Newton P.N."/>
            <person name="Vinetz J.M."/>
            <person name="Sutton G.G."/>
            <person name="Nierman W.C."/>
            <person name="Fouts D.E."/>
        </authorList>
    </citation>
    <scope>NUCLEOTIDE SEQUENCE [LARGE SCALE GENOMIC DNA]</scope>
    <source>
        <strain evidence="2 3">UI 13098</strain>
    </source>
</reference>
<accession>M6QD23</accession>
<protein>
    <submittedName>
        <fullName evidence="2">Uncharacterized protein</fullName>
    </submittedName>
</protein>
<comment type="caution">
    <text evidence="2">The sequence shown here is derived from an EMBL/GenBank/DDBJ whole genome shotgun (WGS) entry which is preliminary data.</text>
</comment>
<proteinExistence type="predicted"/>
<organism evidence="2 3">
    <name type="scientific">Leptospira weilii str. UI 13098</name>
    <dbReference type="NCBI Taxonomy" id="1088542"/>
    <lineage>
        <taxon>Bacteria</taxon>
        <taxon>Pseudomonadati</taxon>
        <taxon>Spirochaetota</taxon>
        <taxon>Spirochaetia</taxon>
        <taxon>Leptospirales</taxon>
        <taxon>Leptospiraceae</taxon>
        <taxon>Leptospira</taxon>
    </lineage>
</organism>
<dbReference type="EMBL" id="AHNU02000041">
    <property type="protein sequence ID" value="EMN90493.1"/>
    <property type="molecule type" value="Genomic_DNA"/>
</dbReference>
<feature type="region of interest" description="Disordered" evidence="1">
    <location>
        <begin position="15"/>
        <end position="39"/>
    </location>
</feature>
<sequence>MSVLLKLERKEWQQTEASRRLQKGGLHGSKPDGSGQKRD</sequence>